<sequence length="208" mass="21282">MSSTSLQRLSGISLLVGSVLAIAGGILGIFSSNPADSMGIVGSLIQFIGATLVILGLPGMYARQAQRAGIPGLIGTALMICYILILGAFGSALNAVLLPFIATHAPALAQSEPPGLGIFFMVGGLLGALGGISLGLSTIRASILPRWAGVLLMGSVIQVVGDFFQSPIANLGFMLVMIGFVWLGIALLASEQHDARVQSEFSTSATRV</sequence>
<reference evidence="2 3" key="1">
    <citation type="submission" date="2023-02" db="EMBL/GenBank/DDBJ databases">
        <title>Dictyobacter halimunensis sp. nov., a new member of the class Ktedonobacteria from forest soil in a geothermal area.</title>
        <authorList>
            <person name="Rachmania M.K."/>
            <person name="Ningsih F."/>
            <person name="Sakai Y."/>
            <person name="Yabe S."/>
            <person name="Yokota A."/>
            <person name="Sjamsuridzal W."/>
        </authorList>
    </citation>
    <scope>NUCLEOTIDE SEQUENCE [LARGE SCALE GENOMIC DNA]</scope>
    <source>
        <strain evidence="2 3">S3.2.2.5</strain>
    </source>
</reference>
<evidence type="ECO:0000256" key="1">
    <source>
        <dbReference type="SAM" id="Phobius"/>
    </source>
</evidence>
<feature type="transmembrane region" description="Helical" evidence="1">
    <location>
        <begin position="143"/>
        <end position="161"/>
    </location>
</feature>
<feature type="transmembrane region" description="Helical" evidence="1">
    <location>
        <begin position="167"/>
        <end position="189"/>
    </location>
</feature>
<protein>
    <recommendedName>
        <fullName evidence="4">DUF4386 domain-containing protein</fullName>
    </recommendedName>
</protein>
<keyword evidence="3" id="KW-1185">Reference proteome</keyword>
<feature type="transmembrane region" description="Helical" evidence="1">
    <location>
        <begin position="12"/>
        <end position="32"/>
    </location>
</feature>
<keyword evidence="1" id="KW-1133">Transmembrane helix</keyword>
<evidence type="ECO:0008006" key="4">
    <source>
        <dbReference type="Google" id="ProtNLM"/>
    </source>
</evidence>
<keyword evidence="1" id="KW-0812">Transmembrane</keyword>
<feature type="transmembrane region" description="Helical" evidence="1">
    <location>
        <begin position="73"/>
        <end position="102"/>
    </location>
</feature>
<name>A0ABQ6G2Y9_9CHLR</name>
<comment type="caution">
    <text evidence="2">The sequence shown here is derived from an EMBL/GenBank/DDBJ whole genome shotgun (WGS) entry which is preliminary data.</text>
</comment>
<proteinExistence type="predicted"/>
<dbReference type="RefSeq" id="WP_338255672.1">
    <property type="nucleotide sequence ID" value="NZ_BSRI01000002.1"/>
</dbReference>
<dbReference type="Proteomes" id="UP001344906">
    <property type="component" value="Unassembled WGS sequence"/>
</dbReference>
<feature type="transmembrane region" description="Helical" evidence="1">
    <location>
        <begin position="114"/>
        <end position="136"/>
    </location>
</feature>
<evidence type="ECO:0000313" key="3">
    <source>
        <dbReference type="Proteomes" id="UP001344906"/>
    </source>
</evidence>
<accession>A0ABQ6G2Y9</accession>
<dbReference type="EMBL" id="BSRI01000002">
    <property type="protein sequence ID" value="GLV59157.1"/>
    <property type="molecule type" value="Genomic_DNA"/>
</dbReference>
<gene>
    <name evidence="2" type="ORF">KDH_59850</name>
</gene>
<keyword evidence="1" id="KW-0472">Membrane</keyword>
<evidence type="ECO:0000313" key="2">
    <source>
        <dbReference type="EMBL" id="GLV59157.1"/>
    </source>
</evidence>
<feature type="transmembrane region" description="Helical" evidence="1">
    <location>
        <begin position="38"/>
        <end position="61"/>
    </location>
</feature>
<organism evidence="2 3">
    <name type="scientific">Dictyobacter halimunensis</name>
    <dbReference type="NCBI Taxonomy" id="3026934"/>
    <lineage>
        <taxon>Bacteria</taxon>
        <taxon>Bacillati</taxon>
        <taxon>Chloroflexota</taxon>
        <taxon>Ktedonobacteria</taxon>
        <taxon>Ktedonobacterales</taxon>
        <taxon>Dictyobacteraceae</taxon>
        <taxon>Dictyobacter</taxon>
    </lineage>
</organism>